<dbReference type="Proteomes" id="UP001199296">
    <property type="component" value="Unassembled WGS sequence"/>
</dbReference>
<keyword evidence="2" id="KW-0472">Membrane</keyword>
<dbReference type="SUPFAM" id="SSF53807">
    <property type="entry name" value="Helical backbone' metal receptor"/>
    <property type="match status" value="1"/>
</dbReference>
<accession>A0AAW4X134</accession>
<sequence>MLKGISKHNNLSNYMSFFIILAISLIIIFSFTFSAAAQREFTDMMGRKVMLPAQVERLVTTYKPATQFVLSLQAGERLKAVPIQTENQKLFMKLNPELAELPQVGSRRNGVNIETIASVNPDLVILYPHRDAIDTAEMLEKQGIQSIIINPESLDKIRETTNLLAAILGQEEQGEKIIEAYDRIETLTAKSSQIKAEQKKQVYFANSELGSTVGADMMQTSLIENAGAVNPAAALKSGFLSISAERLIEWNPDLIVVSQFFNEDLEELSAEPRFQALKAFKNSAIYRFPSQLEPWDFPSPSSYIAQLWLAVKTYPEKYEDLDYKAEVERFYESLYNISFSDLGGEFE</sequence>
<dbReference type="Pfam" id="PF01497">
    <property type="entry name" value="Peripla_BP_2"/>
    <property type="match status" value="1"/>
</dbReference>
<evidence type="ECO:0000256" key="1">
    <source>
        <dbReference type="ARBA" id="ARBA00008814"/>
    </source>
</evidence>
<evidence type="ECO:0000313" key="5">
    <source>
        <dbReference type="Proteomes" id="UP001199296"/>
    </source>
</evidence>
<proteinExistence type="inferred from homology"/>
<keyword evidence="2" id="KW-1133">Transmembrane helix</keyword>
<feature type="transmembrane region" description="Helical" evidence="2">
    <location>
        <begin position="14"/>
        <end position="37"/>
    </location>
</feature>
<dbReference type="PANTHER" id="PTHR30535:SF34">
    <property type="entry name" value="MOLYBDATE-BINDING PROTEIN MOLA"/>
    <property type="match status" value="1"/>
</dbReference>
<evidence type="ECO:0000259" key="3">
    <source>
        <dbReference type="PROSITE" id="PS50983"/>
    </source>
</evidence>
<dbReference type="AlphaFoldDB" id="A0AAW4X134"/>
<dbReference type="PANTHER" id="PTHR30535">
    <property type="entry name" value="VITAMIN B12-BINDING PROTEIN"/>
    <property type="match status" value="1"/>
</dbReference>
<keyword evidence="5" id="KW-1185">Reference proteome</keyword>
<organism evidence="4 5">
    <name type="scientific">Halanaerobium polyolivorans</name>
    <dbReference type="NCBI Taxonomy" id="2886943"/>
    <lineage>
        <taxon>Bacteria</taxon>
        <taxon>Bacillati</taxon>
        <taxon>Bacillota</taxon>
        <taxon>Clostridia</taxon>
        <taxon>Halanaerobiales</taxon>
        <taxon>Halanaerobiaceae</taxon>
        <taxon>Halanaerobium</taxon>
    </lineage>
</organism>
<dbReference type="GO" id="GO:0071281">
    <property type="term" value="P:cellular response to iron ion"/>
    <property type="evidence" value="ECO:0007669"/>
    <property type="project" value="TreeGrafter"/>
</dbReference>
<protein>
    <submittedName>
        <fullName evidence="4">ABC transporter substrate-binding protein</fullName>
    </submittedName>
</protein>
<dbReference type="InterPro" id="IPR002491">
    <property type="entry name" value="ABC_transptr_periplasmic_BD"/>
</dbReference>
<dbReference type="EMBL" id="JAJFAT010000012">
    <property type="protein sequence ID" value="MCC3145519.1"/>
    <property type="molecule type" value="Genomic_DNA"/>
</dbReference>
<reference evidence="4 5" key="1">
    <citation type="submission" date="2021-10" db="EMBL/GenBank/DDBJ databases">
        <authorList>
            <person name="Grouzdev D.S."/>
            <person name="Pantiukh K.S."/>
            <person name="Krutkina M.S."/>
        </authorList>
    </citation>
    <scope>NUCLEOTIDE SEQUENCE [LARGE SCALE GENOMIC DNA]</scope>
    <source>
        <strain evidence="4 5">Z-7514</strain>
    </source>
</reference>
<name>A0AAW4X134_9FIRM</name>
<gene>
    <name evidence="4" type="ORF">LJ207_09310</name>
</gene>
<dbReference type="Gene3D" id="1.20.58.2180">
    <property type="match status" value="1"/>
</dbReference>
<dbReference type="InterPro" id="IPR050902">
    <property type="entry name" value="ABC_Transporter_SBP"/>
</dbReference>
<evidence type="ECO:0000313" key="4">
    <source>
        <dbReference type="EMBL" id="MCC3145519.1"/>
    </source>
</evidence>
<comment type="similarity">
    <text evidence="1">Belongs to the bacterial solute-binding protein 8 family.</text>
</comment>
<dbReference type="PROSITE" id="PS50983">
    <property type="entry name" value="FE_B12_PBP"/>
    <property type="match status" value="1"/>
</dbReference>
<comment type="caution">
    <text evidence="4">The sequence shown here is derived from an EMBL/GenBank/DDBJ whole genome shotgun (WGS) entry which is preliminary data.</text>
</comment>
<keyword evidence="2" id="KW-0812">Transmembrane</keyword>
<dbReference type="Gene3D" id="3.40.50.1980">
    <property type="entry name" value="Nitrogenase molybdenum iron protein domain"/>
    <property type="match status" value="2"/>
</dbReference>
<evidence type="ECO:0000256" key="2">
    <source>
        <dbReference type="SAM" id="Phobius"/>
    </source>
</evidence>
<feature type="domain" description="Fe/B12 periplasmic-binding" evidence="3">
    <location>
        <begin position="57"/>
        <end position="318"/>
    </location>
</feature>
<dbReference type="RefSeq" id="WP_229346221.1">
    <property type="nucleotide sequence ID" value="NZ_JAJFAT010000012.1"/>
</dbReference>